<keyword evidence="4 6" id="KW-1133">Transmembrane helix</keyword>
<evidence type="ECO:0000256" key="5">
    <source>
        <dbReference type="ARBA" id="ARBA00023136"/>
    </source>
</evidence>
<dbReference type="GO" id="GO:0065002">
    <property type="term" value="P:intracellular protein transmembrane transport"/>
    <property type="evidence" value="ECO:0007669"/>
    <property type="project" value="TreeGrafter"/>
</dbReference>
<evidence type="ECO:0000313" key="7">
    <source>
        <dbReference type="EMBL" id="AWN57628.1"/>
    </source>
</evidence>
<keyword evidence="3 6" id="KW-0812">Transmembrane</keyword>
<dbReference type="RefSeq" id="YP_009493683.1">
    <property type="nucleotide sequence ID" value="NC_037949.1"/>
</dbReference>
<accession>A0A2U8XH15</accession>
<feature type="transmembrane region" description="Helical" evidence="6">
    <location>
        <begin position="172"/>
        <end position="191"/>
    </location>
</feature>
<evidence type="ECO:0000256" key="1">
    <source>
        <dbReference type="ARBA" id="ARBA00004141"/>
    </source>
</evidence>
<evidence type="ECO:0000256" key="3">
    <source>
        <dbReference type="ARBA" id="ARBA00022692"/>
    </source>
</evidence>
<dbReference type="Pfam" id="PF00902">
    <property type="entry name" value="TatC"/>
    <property type="match status" value="1"/>
</dbReference>
<dbReference type="GO" id="GO:0043953">
    <property type="term" value="P:protein transport by the Tat complex"/>
    <property type="evidence" value="ECO:0007669"/>
    <property type="project" value="TreeGrafter"/>
</dbReference>
<dbReference type="GO" id="GO:0033281">
    <property type="term" value="C:TAT protein transport complex"/>
    <property type="evidence" value="ECO:0007669"/>
    <property type="project" value="TreeGrafter"/>
</dbReference>
<comment type="similarity">
    <text evidence="2">Belongs to the TatC family.</text>
</comment>
<feature type="transmembrane region" description="Helical" evidence="6">
    <location>
        <begin position="138"/>
        <end position="160"/>
    </location>
</feature>
<comment type="subcellular location">
    <subcellularLocation>
        <location evidence="1">Membrane</location>
        <topology evidence="1">Multi-pass membrane protein</topology>
    </subcellularLocation>
</comment>
<protein>
    <submittedName>
        <fullName evidence="7">MttB</fullName>
    </submittedName>
</protein>
<keyword evidence="5 6" id="KW-0472">Membrane</keyword>
<dbReference type="InterPro" id="IPR002033">
    <property type="entry name" value="TatC"/>
</dbReference>
<geneLocation type="mitochondrion" evidence="7"/>
<feature type="transmembrane region" description="Helical" evidence="6">
    <location>
        <begin position="86"/>
        <end position="106"/>
    </location>
</feature>
<dbReference type="GO" id="GO:0009977">
    <property type="term" value="F:proton motive force dependent protein transmembrane transporter activity"/>
    <property type="evidence" value="ECO:0007669"/>
    <property type="project" value="TreeGrafter"/>
</dbReference>
<evidence type="ECO:0000256" key="6">
    <source>
        <dbReference type="SAM" id="Phobius"/>
    </source>
</evidence>
<reference evidence="7" key="1">
    <citation type="journal article" date="2018" name="Genes (Basel)">
        <title>Assembly of the Mitochondrial Genome in the Campanulaceae Family Using Illumina Low-Coverage Sequencing.</title>
        <authorList>
            <person name="Lee H.O."/>
            <person name="Choi J.W."/>
            <person name="Baek J.H."/>
            <person name="Oh J.H."/>
            <person name="Lee S.C."/>
            <person name="Kim C.K."/>
        </authorList>
    </citation>
    <scope>NUCLEOTIDE SEQUENCE</scope>
</reference>
<feature type="transmembrane region" description="Helical" evidence="6">
    <location>
        <begin position="197"/>
        <end position="216"/>
    </location>
</feature>
<evidence type="ECO:0000256" key="4">
    <source>
        <dbReference type="ARBA" id="ARBA00022989"/>
    </source>
</evidence>
<dbReference type="NCBIfam" id="TIGR00945">
    <property type="entry name" value="tatC"/>
    <property type="match status" value="1"/>
</dbReference>
<dbReference type="PANTHER" id="PTHR30371:SF0">
    <property type="entry name" value="SEC-INDEPENDENT PROTEIN TRANSLOCASE PROTEIN TATC, CHLOROPLASTIC-RELATED"/>
    <property type="match status" value="1"/>
</dbReference>
<dbReference type="EMBL" id="MG775430">
    <property type="protein sequence ID" value="AWN57628.1"/>
    <property type="molecule type" value="Genomic_DNA"/>
</dbReference>
<sequence length="224" mass="25601">MALTWGTSYYFAQELIFLLAKPFLNLRSLPMESYFLCTQLTEAFSTYLTTATITASYFALPGITYQIWAFLIPSAYKEQRKKYKRVLILSAASFLLFILLTHARILPHLWQFLYHMGTTSQKALSIKLEPKIYDHIRLTLRITFITAISSQLPLIVIGLLERRLLSVESFTNNRRLLILFSLLTAALSTPPDISCQILATLLIFAIIEGSLFLALIGQVREEVR</sequence>
<dbReference type="GeneID" id="36954267"/>
<feature type="transmembrane region" description="Helical" evidence="6">
    <location>
        <begin position="44"/>
        <end position="65"/>
    </location>
</feature>
<proteinExistence type="inferred from homology"/>
<evidence type="ECO:0000256" key="2">
    <source>
        <dbReference type="ARBA" id="ARBA00008882"/>
    </source>
</evidence>
<organism evidence="7">
    <name type="scientific">Codonopsis lanceolata</name>
    <dbReference type="NCBI Taxonomy" id="103999"/>
    <lineage>
        <taxon>Eukaryota</taxon>
        <taxon>Viridiplantae</taxon>
        <taxon>Streptophyta</taxon>
        <taxon>Embryophyta</taxon>
        <taxon>Tracheophyta</taxon>
        <taxon>Spermatophyta</taxon>
        <taxon>Magnoliopsida</taxon>
        <taxon>eudicotyledons</taxon>
        <taxon>Gunneridae</taxon>
        <taxon>Pentapetalae</taxon>
        <taxon>asterids</taxon>
        <taxon>campanulids</taxon>
        <taxon>Asterales</taxon>
        <taxon>Campanulaceae</taxon>
        <taxon>Codonopsis</taxon>
    </lineage>
</organism>
<dbReference type="PANTHER" id="PTHR30371">
    <property type="entry name" value="SEC-INDEPENDENT PROTEIN TRANSLOCASE PROTEIN TATC"/>
    <property type="match status" value="1"/>
</dbReference>
<dbReference type="PRINTS" id="PR01840">
    <property type="entry name" value="TATCFAMILY"/>
</dbReference>
<gene>
    <name evidence="7" type="primary">mttB</name>
</gene>
<name>A0A2U8XH15_9ASTR</name>
<keyword evidence="7" id="KW-0496">Mitochondrion</keyword>
<dbReference type="AlphaFoldDB" id="A0A2U8XH15"/>
<reference evidence="7" key="2">
    <citation type="submission" date="2018-01" db="EMBL/GenBank/DDBJ databases">
        <authorList>
            <person name="Kim C.-K."/>
        </authorList>
    </citation>
    <scope>NUCLEOTIDE SEQUENCE</scope>
</reference>